<dbReference type="PRINTS" id="PR01162">
    <property type="entry name" value="ALPHATUBULIN"/>
</dbReference>
<dbReference type="EMBL" id="JWIN03000027">
    <property type="protein sequence ID" value="KAB1257336.1"/>
    <property type="molecule type" value="Genomic_DNA"/>
</dbReference>
<dbReference type="GO" id="GO:0005200">
    <property type="term" value="F:structural constituent of cytoskeleton"/>
    <property type="evidence" value="ECO:0007669"/>
    <property type="project" value="InterPro"/>
</dbReference>
<dbReference type="GO" id="GO:0007017">
    <property type="term" value="P:microtubule-based process"/>
    <property type="evidence" value="ECO:0007669"/>
    <property type="project" value="InterPro"/>
</dbReference>
<dbReference type="InterPro" id="IPR008280">
    <property type="entry name" value="Tub_FtsZ_C"/>
</dbReference>
<evidence type="ECO:0000256" key="2">
    <source>
        <dbReference type="ARBA" id="ARBA00022701"/>
    </source>
</evidence>
<dbReference type="Pfam" id="PF03953">
    <property type="entry name" value="Tubulin_C"/>
    <property type="match status" value="1"/>
</dbReference>
<dbReference type="GO" id="GO:0005874">
    <property type="term" value="C:microtubule"/>
    <property type="evidence" value="ECO:0007669"/>
    <property type="project" value="UniProtKB-KW"/>
</dbReference>
<accession>A0A5N4CEK8</accession>
<dbReference type="Gene3D" id="1.10.287.600">
    <property type="entry name" value="Helix hairpin bin"/>
    <property type="match status" value="1"/>
</dbReference>
<sequence length="109" mass="11992">MSCSLSYHGDVIPKDVNTAIAKIKTKHTIQFVDWCPTDFKVGINYQPPTGVLGDLAKVQQAYLCLVYVGEVTEEEEFSEAHEDLAALEKHYEEAGIDSVEGEGEEEGEG</sequence>
<evidence type="ECO:0000313" key="9">
    <source>
        <dbReference type="Proteomes" id="UP000299084"/>
    </source>
</evidence>
<dbReference type="InterPro" id="IPR018316">
    <property type="entry name" value="Tubulin/FtsZ_2-layer-sand-dom"/>
</dbReference>
<dbReference type="InterPro" id="IPR037103">
    <property type="entry name" value="Tubulin/FtsZ-like_C"/>
</dbReference>
<dbReference type="SUPFAM" id="SSF55307">
    <property type="entry name" value="Tubulin C-terminal domain-like"/>
    <property type="match status" value="1"/>
</dbReference>
<dbReference type="GO" id="GO:0016787">
    <property type="term" value="F:hydrolase activity"/>
    <property type="evidence" value="ECO:0007669"/>
    <property type="project" value="UniProtKB-KW"/>
</dbReference>
<dbReference type="InterPro" id="IPR023123">
    <property type="entry name" value="Tubulin_C"/>
</dbReference>
<keyword evidence="2" id="KW-0493">Microtubule</keyword>
<evidence type="ECO:0000313" key="8">
    <source>
        <dbReference type="EMBL" id="KAB1257336.1"/>
    </source>
</evidence>
<reference evidence="8 9" key="1">
    <citation type="journal article" date="2019" name="Mol. Ecol. Resour.">
        <title>Improving Illumina assemblies with Hi-C and long reads: an example with the North African dromedary.</title>
        <authorList>
            <person name="Elbers J.P."/>
            <person name="Rogers M.F."/>
            <person name="Perelman P.L."/>
            <person name="Proskuryakova A.A."/>
            <person name="Serdyukova N.A."/>
            <person name="Johnson W.E."/>
            <person name="Horin P."/>
            <person name="Corander J."/>
            <person name="Murphy D."/>
            <person name="Burger P.A."/>
        </authorList>
    </citation>
    <scope>NUCLEOTIDE SEQUENCE [LARGE SCALE GENOMIC DNA]</scope>
    <source>
        <strain evidence="8">Drom800</strain>
        <tissue evidence="8">Blood</tissue>
    </source>
</reference>
<evidence type="ECO:0000259" key="7">
    <source>
        <dbReference type="Pfam" id="PF03953"/>
    </source>
</evidence>
<evidence type="ECO:0000256" key="5">
    <source>
        <dbReference type="ARBA" id="ARBA00023134"/>
    </source>
</evidence>
<keyword evidence="4" id="KW-0378">Hydrolase</keyword>
<name>A0A5N4CEK8_CAMDR</name>
<keyword evidence="5" id="KW-0342">GTP-binding</keyword>
<comment type="catalytic activity">
    <reaction evidence="6">
        <text>GTP + H2O = GDP + phosphate + H(+)</text>
        <dbReference type="Rhea" id="RHEA:19669"/>
        <dbReference type="ChEBI" id="CHEBI:15377"/>
        <dbReference type="ChEBI" id="CHEBI:15378"/>
        <dbReference type="ChEBI" id="CHEBI:37565"/>
        <dbReference type="ChEBI" id="CHEBI:43474"/>
        <dbReference type="ChEBI" id="CHEBI:58189"/>
    </reaction>
    <physiologicalReaction direction="left-to-right" evidence="6">
        <dbReference type="Rhea" id="RHEA:19670"/>
    </physiologicalReaction>
</comment>
<proteinExistence type="inferred from homology"/>
<keyword evidence="3" id="KW-0547">Nucleotide-binding</keyword>
<evidence type="ECO:0000256" key="1">
    <source>
        <dbReference type="ARBA" id="ARBA00009636"/>
    </source>
</evidence>
<comment type="similarity">
    <text evidence="1">Belongs to the tubulin family.</text>
</comment>
<dbReference type="Gene3D" id="3.30.1330.20">
    <property type="entry name" value="Tubulin/FtsZ, C-terminal domain"/>
    <property type="match status" value="1"/>
</dbReference>
<evidence type="ECO:0000256" key="6">
    <source>
        <dbReference type="ARBA" id="ARBA00049117"/>
    </source>
</evidence>
<feature type="domain" description="Tubulin/FtsZ 2-layer sandwich" evidence="7">
    <location>
        <begin position="1"/>
        <end position="54"/>
    </location>
</feature>
<dbReference type="Proteomes" id="UP000299084">
    <property type="component" value="Unassembled WGS sequence"/>
</dbReference>
<protein>
    <submittedName>
        <fullName evidence="8">Tubulin alpha chain</fullName>
    </submittedName>
</protein>
<dbReference type="PANTHER" id="PTHR11588">
    <property type="entry name" value="TUBULIN"/>
    <property type="match status" value="1"/>
</dbReference>
<dbReference type="STRING" id="9838.ENSCDRP00005012230"/>
<dbReference type="GO" id="GO:0005525">
    <property type="term" value="F:GTP binding"/>
    <property type="evidence" value="ECO:0007669"/>
    <property type="project" value="UniProtKB-KW"/>
</dbReference>
<evidence type="ECO:0000256" key="4">
    <source>
        <dbReference type="ARBA" id="ARBA00022801"/>
    </source>
</evidence>
<keyword evidence="9" id="KW-1185">Reference proteome</keyword>
<dbReference type="InterPro" id="IPR000217">
    <property type="entry name" value="Tubulin"/>
</dbReference>
<organism evidence="8 9">
    <name type="scientific">Camelus dromedarius</name>
    <name type="common">Dromedary</name>
    <name type="synonym">Arabian camel</name>
    <dbReference type="NCBI Taxonomy" id="9838"/>
    <lineage>
        <taxon>Eukaryota</taxon>
        <taxon>Metazoa</taxon>
        <taxon>Chordata</taxon>
        <taxon>Craniata</taxon>
        <taxon>Vertebrata</taxon>
        <taxon>Euteleostomi</taxon>
        <taxon>Mammalia</taxon>
        <taxon>Eutheria</taxon>
        <taxon>Laurasiatheria</taxon>
        <taxon>Artiodactyla</taxon>
        <taxon>Tylopoda</taxon>
        <taxon>Camelidae</taxon>
        <taxon>Camelus</taxon>
    </lineage>
</organism>
<dbReference type="AlphaFoldDB" id="A0A5N4CEK8"/>
<dbReference type="InterPro" id="IPR002452">
    <property type="entry name" value="Alpha_tubulin"/>
</dbReference>
<evidence type="ECO:0000256" key="3">
    <source>
        <dbReference type="ARBA" id="ARBA00022741"/>
    </source>
</evidence>
<gene>
    <name evidence="8" type="ORF">Cadr_000025928</name>
</gene>
<comment type="caution">
    <text evidence="8">The sequence shown here is derived from an EMBL/GenBank/DDBJ whole genome shotgun (WGS) entry which is preliminary data.</text>
</comment>